<dbReference type="Proteomes" id="UP000663879">
    <property type="component" value="Unassembled WGS sequence"/>
</dbReference>
<dbReference type="EMBL" id="CAJNOC010003058">
    <property type="protein sequence ID" value="CAF0965658.1"/>
    <property type="molecule type" value="Genomic_DNA"/>
</dbReference>
<proteinExistence type="predicted"/>
<keyword evidence="2" id="KW-1185">Reference proteome</keyword>
<protein>
    <submittedName>
        <fullName evidence="1">Uncharacterized protein</fullName>
    </submittedName>
</protein>
<comment type="caution">
    <text evidence="1">The sequence shown here is derived from an EMBL/GenBank/DDBJ whole genome shotgun (WGS) entry which is preliminary data.</text>
</comment>
<sequence length="175" mass="21160">MKLVKICSHLQNSRFILEMSSEVGALTYARFLVEERNHTVGLILFYNINNNERCIAKMKHKLQLMLPYDTHYVQFKENFDKCKKPFSNYPDTQKSGNVVRLWESIEMKRNRTGVRYNAAETAKNEVRRLLLDELCRLDRGFEMHISDMIQKKIEMVKKWNERRREFDEDEWFKDE</sequence>
<dbReference type="AlphaFoldDB" id="A0A814E7A8"/>
<dbReference type="OrthoDB" id="267048at2759"/>
<reference evidence="1" key="1">
    <citation type="submission" date="2021-02" db="EMBL/GenBank/DDBJ databases">
        <authorList>
            <person name="Nowell W R."/>
        </authorList>
    </citation>
    <scope>NUCLEOTIDE SEQUENCE</scope>
    <source>
        <strain evidence="1">Ploen Becks lab</strain>
    </source>
</reference>
<evidence type="ECO:0000313" key="1">
    <source>
        <dbReference type="EMBL" id="CAF0965658.1"/>
    </source>
</evidence>
<evidence type="ECO:0000313" key="2">
    <source>
        <dbReference type="Proteomes" id="UP000663879"/>
    </source>
</evidence>
<name>A0A814E7A8_9BILA</name>
<gene>
    <name evidence="1" type="ORF">OXX778_LOCUS14651</name>
</gene>
<accession>A0A814E7A8</accession>
<organism evidence="1 2">
    <name type="scientific">Brachionus calyciflorus</name>
    <dbReference type="NCBI Taxonomy" id="104777"/>
    <lineage>
        <taxon>Eukaryota</taxon>
        <taxon>Metazoa</taxon>
        <taxon>Spiralia</taxon>
        <taxon>Gnathifera</taxon>
        <taxon>Rotifera</taxon>
        <taxon>Eurotatoria</taxon>
        <taxon>Monogononta</taxon>
        <taxon>Pseudotrocha</taxon>
        <taxon>Ploima</taxon>
        <taxon>Brachionidae</taxon>
        <taxon>Brachionus</taxon>
    </lineage>
</organism>